<accession>A0A1J5R3U4</accession>
<evidence type="ECO:0000256" key="1">
    <source>
        <dbReference type="SAM" id="Phobius"/>
    </source>
</evidence>
<proteinExistence type="predicted"/>
<dbReference type="NCBIfam" id="TIGR02532">
    <property type="entry name" value="IV_pilin_GFxxxE"/>
    <property type="match status" value="1"/>
</dbReference>
<keyword evidence="1" id="KW-0472">Membrane</keyword>
<name>A0A1J5R3U4_9ZZZZ</name>
<dbReference type="AlphaFoldDB" id="A0A1J5R3U4"/>
<evidence type="ECO:0008006" key="3">
    <source>
        <dbReference type="Google" id="ProtNLM"/>
    </source>
</evidence>
<reference evidence="2" key="1">
    <citation type="submission" date="2016-10" db="EMBL/GenBank/DDBJ databases">
        <title>Sequence of Gallionella enrichment culture.</title>
        <authorList>
            <person name="Poehlein A."/>
            <person name="Muehling M."/>
            <person name="Daniel R."/>
        </authorList>
    </citation>
    <scope>NUCLEOTIDE SEQUENCE</scope>
</reference>
<protein>
    <recommendedName>
        <fullName evidence="3">Type IV pilus modification protein PilV</fullName>
    </recommendedName>
</protein>
<dbReference type="InterPro" id="IPR012902">
    <property type="entry name" value="N_methyl_site"/>
</dbReference>
<sequence length="146" mass="15177">MRPDRLRQRGFGLLEVLIALLIFSLGMLGVSALYARTAPQPYTNGTVSGVQMAADALFAILGANPSVLPVTVSSAAQASSMPTTSLSGWYSQYAQLIPGLTVSIAAQNNANGTACSTSSCGVQLTLGWTQGSTKRSQVFHGQIGIQ</sequence>
<evidence type="ECO:0000313" key="2">
    <source>
        <dbReference type="EMBL" id="OIQ90646.1"/>
    </source>
</evidence>
<keyword evidence="1" id="KW-0812">Transmembrane</keyword>
<dbReference type="EMBL" id="MLJW01000284">
    <property type="protein sequence ID" value="OIQ90646.1"/>
    <property type="molecule type" value="Genomic_DNA"/>
</dbReference>
<organism evidence="2">
    <name type="scientific">mine drainage metagenome</name>
    <dbReference type="NCBI Taxonomy" id="410659"/>
    <lineage>
        <taxon>unclassified sequences</taxon>
        <taxon>metagenomes</taxon>
        <taxon>ecological metagenomes</taxon>
    </lineage>
</organism>
<comment type="caution">
    <text evidence="2">The sequence shown here is derived from an EMBL/GenBank/DDBJ whole genome shotgun (WGS) entry which is preliminary data.</text>
</comment>
<feature type="transmembrane region" description="Helical" evidence="1">
    <location>
        <begin position="12"/>
        <end position="34"/>
    </location>
</feature>
<keyword evidence="1" id="KW-1133">Transmembrane helix</keyword>
<gene>
    <name evidence="2" type="ORF">GALL_274380</name>
</gene>
<dbReference type="Pfam" id="PF07963">
    <property type="entry name" value="N_methyl"/>
    <property type="match status" value="1"/>
</dbReference>